<feature type="transmembrane region" description="Helical" evidence="5">
    <location>
        <begin position="151"/>
        <end position="170"/>
    </location>
</feature>
<dbReference type="Proteomes" id="UP001365405">
    <property type="component" value="Unassembled WGS sequence"/>
</dbReference>
<dbReference type="InterPro" id="IPR004090">
    <property type="entry name" value="Chemotax_Me-accpt_rcpt"/>
</dbReference>
<feature type="transmembrane region" description="Helical" evidence="5">
    <location>
        <begin position="21"/>
        <end position="41"/>
    </location>
</feature>
<organism evidence="7 8">
    <name type="scientific">Pseudaquabacterium inlustre</name>
    <dbReference type="NCBI Taxonomy" id="2984192"/>
    <lineage>
        <taxon>Bacteria</taxon>
        <taxon>Pseudomonadati</taxon>
        <taxon>Pseudomonadota</taxon>
        <taxon>Betaproteobacteria</taxon>
        <taxon>Burkholderiales</taxon>
        <taxon>Sphaerotilaceae</taxon>
        <taxon>Pseudaquabacterium</taxon>
    </lineage>
</organism>
<evidence type="ECO:0000256" key="5">
    <source>
        <dbReference type="SAM" id="Phobius"/>
    </source>
</evidence>
<dbReference type="SUPFAM" id="SSF58104">
    <property type="entry name" value="Methyl-accepting chemotaxis protein (MCP) signaling domain"/>
    <property type="match status" value="1"/>
</dbReference>
<feature type="domain" description="Methyl-accepting transducer" evidence="6">
    <location>
        <begin position="232"/>
        <end position="461"/>
    </location>
</feature>
<feature type="transmembrane region" description="Helical" evidence="5">
    <location>
        <begin position="118"/>
        <end position="139"/>
    </location>
</feature>
<evidence type="ECO:0000313" key="8">
    <source>
        <dbReference type="Proteomes" id="UP001365405"/>
    </source>
</evidence>
<keyword evidence="5" id="KW-0812">Transmembrane</keyword>
<accession>A0ABU9CEJ9</accession>
<feature type="transmembrane region" description="Helical" evidence="5">
    <location>
        <begin position="79"/>
        <end position="98"/>
    </location>
</feature>
<dbReference type="PROSITE" id="PS50111">
    <property type="entry name" value="CHEMOTAXIS_TRANSDUC_2"/>
    <property type="match status" value="1"/>
</dbReference>
<name>A0ABU9CEJ9_9BURK</name>
<keyword evidence="5" id="KW-0472">Membrane</keyword>
<evidence type="ECO:0000259" key="6">
    <source>
        <dbReference type="PROSITE" id="PS50111"/>
    </source>
</evidence>
<keyword evidence="8" id="KW-1185">Reference proteome</keyword>
<dbReference type="SMART" id="SM00283">
    <property type="entry name" value="MA"/>
    <property type="match status" value="1"/>
</dbReference>
<keyword evidence="3" id="KW-0807">Transducer</keyword>
<dbReference type="RefSeq" id="WP_341409977.1">
    <property type="nucleotide sequence ID" value="NZ_JBBUTH010000004.1"/>
</dbReference>
<dbReference type="InterPro" id="IPR004089">
    <property type="entry name" value="MCPsignal_dom"/>
</dbReference>
<proteinExistence type="inferred from homology"/>
<reference evidence="7 8" key="1">
    <citation type="submission" date="2024-04" db="EMBL/GenBank/DDBJ databases">
        <title>Novel species of the genus Ideonella isolated from streams.</title>
        <authorList>
            <person name="Lu H."/>
        </authorList>
    </citation>
    <scope>NUCLEOTIDE SEQUENCE [LARGE SCALE GENOMIC DNA]</scope>
    <source>
        <strain evidence="7 8">DXS22W</strain>
    </source>
</reference>
<evidence type="ECO:0000256" key="4">
    <source>
        <dbReference type="SAM" id="MobiDB-lite"/>
    </source>
</evidence>
<comment type="caution">
    <text evidence="7">The sequence shown here is derived from an EMBL/GenBank/DDBJ whole genome shotgun (WGS) entry which is preliminary data.</text>
</comment>
<dbReference type="PRINTS" id="PR00260">
    <property type="entry name" value="CHEMTRNSDUCR"/>
</dbReference>
<dbReference type="Pfam" id="PF00015">
    <property type="entry name" value="MCPsignal"/>
    <property type="match status" value="1"/>
</dbReference>
<feature type="transmembrane region" description="Helical" evidence="5">
    <location>
        <begin position="47"/>
        <end position="72"/>
    </location>
</feature>
<evidence type="ECO:0000256" key="3">
    <source>
        <dbReference type="PROSITE-ProRule" id="PRU00284"/>
    </source>
</evidence>
<sequence length="540" mass="54999">MPRPSLPLNKPSGDHDRRADPLLLMALAANAVLVLAMAALADAARLGLGATGVATAAALGLLGAALGLWCSLRPIDQRLATLGVGAGLQLLMVAQLALAADTTPVMFNLLISVSLLTWLRSPLVVLQAGAVLLAAPWLLQSLLGRAMAPAGATGWGLAGALLAQTLAMAWQAKVLARRASERFDIQFLVRAMGERGAIRLGLDAVRAESSLGVRLKDVQQRMAAALRQVQAAALGVRAASIELGQSGDTLRQRTESSATGLREAAMTLEQINLIVQGSAQAAQEARTVALQATEQASQGGELFAQVTQRMQDIDQASRRMAEVIGVIDGIAFQTNLLALNAAVEAARAGESGRGFAVVAGEVRQLATRTASAAGEIKQLIASSGQTVQAGHQLVAAANQAMAGIVDSSRRVAEVFAHLSADTNEHAGSIDAVTAAVRDLDETTRQNVVVAETARRVAGALLAQGEQLDEVLGAFKLGGSMAAQAGGAAQASPTPASAASPAMPAGATSAPVQAPASASAPAKDPAKAPAAAGADDNVTFF</sequence>
<keyword evidence="5" id="KW-1133">Transmembrane helix</keyword>
<evidence type="ECO:0000256" key="2">
    <source>
        <dbReference type="ARBA" id="ARBA00029447"/>
    </source>
</evidence>
<keyword evidence="1" id="KW-0488">Methylation</keyword>
<comment type="similarity">
    <text evidence="2">Belongs to the methyl-accepting chemotaxis (MCP) protein family.</text>
</comment>
<dbReference type="PANTHER" id="PTHR43531">
    <property type="entry name" value="PROTEIN ICFG"/>
    <property type="match status" value="1"/>
</dbReference>
<dbReference type="Gene3D" id="1.10.287.950">
    <property type="entry name" value="Methyl-accepting chemotaxis protein"/>
    <property type="match status" value="1"/>
</dbReference>
<gene>
    <name evidence="7" type="ORF">AACH10_08580</name>
</gene>
<dbReference type="InterPro" id="IPR051310">
    <property type="entry name" value="MCP_chemotaxis"/>
</dbReference>
<dbReference type="PANTHER" id="PTHR43531:SF14">
    <property type="entry name" value="METHYL-ACCEPTING CHEMOTAXIS PROTEIN I-RELATED"/>
    <property type="match status" value="1"/>
</dbReference>
<protein>
    <submittedName>
        <fullName evidence="7">Methyl-accepting chemotaxis protein</fullName>
    </submittedName>
</protein>
<feature type="region of interest" description="Disordered" evidence="4">
    <location>
        <begin position="489"/>
        <end position="535"/>
    </location>
</feature>
<dbReference type="EMBL" id="JBBUTH010000004">
    <property type="protein sequence ID" value="MEK8050293.1"/>
    <property type="molecule type" value="Genomic_DNA"/>
</dbReference>
<evidence type="ECO:0000313" key="7">
    <source>
        <dbReference type="EMBL" id="MEK8050293.1"/>
    </source>
</evidence>
<evidence type="ECO:0000256" key="1">
    <source>
        <dbReference type="ARBA" id="ARBA00022481"/>
    </source>
</evidence>